<dbReference type="InterPro" id="IPR030387">
    <property type="entry name" value="G_Bms1/Tsr1_dom"/>
</dbReference>
<evidence type="ECO:0000256" key="4">
    <source>
        <dbReference type="ARBA" id="ARBA00037087"/>
    </source>
</evidence>
<evidence type="ECO:0000256" key="5">
    <source>
        <dbReference type="ARBA" id="ARBA00038288"/>
    </source>
</evidence>
<feature type="region of interest" description="Disordered" evidence="7">
    <location>
        <begin position="1"/>
        <end position="68"/>
    </location>
</feature>
<evidence type="ECO:0000313" key="10">
    <source>
        <dbReference type="Proteomes" id="UP001292094"/>
    </source>
</evidence>
<accession>A0AAE1TTE8</accession>
<feature type="compositionally biased region" description="Polar residues" evidence="7">
    <location>
        <begin position="416"/>
        <end position="426"/>
    </location>
</feature>
<evidence type="ECO:0000256" key="2">
    <source>
        <dbReference type="ARBA" id="ARBA00022517"/>
    </source>
</evidence>
<dbReference type="InterPro" id="IPR012948">
    <property type="entry name" value="AARP2CN"/>
</dbReference>
<organism evidence="9 10">
    <name type="scientific">Petrolisthes manimaculis</name>
    <dbReference type="NCBI Taxonomy" id="1843537"/>
    <lineage>
        <taxon>Eukaryota</taxon>
        <taxon>Metazoa</taxon>
        <taxon>Ecdysozoa</taxon>
        <taxon>Arthropoda</taxon>
        <taxon>Crustacea</taxon>
        <taxon>Multicrustacea</taxon>
        <taxon>Malacostraca</taxon>
        <taxon>Eumalacostraca</taxon>
        <taxon>Eucarida</taxon>
        <taxon>Decapoda</taxon>
        <taxon>Pleocyemata</taxon>
        <taxon>Anomura</taxon>
        <taxon>Galatheoidea</taxon>
        <taxon>Porcellanidae</taxon>
        <taxon>Petrolisthes</taxon>
    </lineage>
</organism>
<dbReference type="GO" id="GO:0003924">
    <property type="term" value="F:GTPase activity"/>
    <property type="evidence" value="ECO:0007669"/>
    <property type="project" value="TreeGrafter"/>
</dbReference>
<dbReference type="EMBL" id="JAWZYT010004257">
    <property type="protein sequence ID" value="KAK4294589.1"/>
    <property type="molecule type" value="Genomic_DNA"/>
</dbReference>
<dbReference type="PANTHER" id="PTHR12858">
    <property type="entry name" value="RIBOSOME BIOGENESIS PROTEIN"/>
    <property type="match status" value="1"/>
</dbReference>
<comment type="caution">
    <text evidence="9">The sequence shown here is derived from an EMBL/GenBank/DDBJ whole genome shotgun (WGS) entry which is preliminary data.</text>
</comment>
<feature type="compositionally biased region" description="Acidic residues" evidence="7">
    <location>
        <begin position="396"/>
        <end position="412"/>
    </location>
</feature>
<evidence type="ECO:0000259" key="8">
    <source>
        <dbReference type="PROSITE" id="PS51714"/>
    </source>
</evidence>
<evidence type="ECO:0000313" key="9">
    <source>
        <dbReference type="EMBL" id="KAK4294589.1"/>
    </source>
</evidence>
<keyword evidence="2" id="KW-0690">Ribosome biogenesis</keyword>
<comment type="function">
    <text evidence="4">Required during maturation of the 40S ribosomal subunit in the nucleolus.</text>
</comment>
<dbReference type="PROSITE" id="PS51714">
    <property type="entry name" value="G_BMS1"/>
    <property type="match status" value="1"/>
</dbReference>
<reference evidence="9" key="1">
    <citation type="submission" date="2023-11" db="EMBL/GenBank/DDBJ databases">
        <title>Genome assemblies of two species of porcelain crab, Petrolisthes cinctipes and Petrolisthes manimaculis (Anomura: Porcellanidae).</title>
        <authorList>
            <person name="Angst P."/>
        </authorList>
    </citation>
    <scope>NUCLEOTIDE SEQUENCE</scope>
    <source>
        <strain evidence="9">PB745_02</strain>
        <tissue evidence="9">Gill</tissue>
    </source>
</reference>
<comment type="subcellular location">
    <subcellularLocation>
        <location evidence="1">Nucleus</location>
        <location evidence="1">Nucleolus</location>
    </subcellularLocation>
</comment>
<feature type="compositionally biased region" description="Basic residues" evidence="7">
    <location>
        <begin position="15"/>
        <end position="28"/>
    </location>
</feature>
<dbReference type="GO" id="GO:0030688">
    <property type="term" value="C:preribosome, small subunit precursor"/>
    <property type="evidence" value="ECO:0007669"/>
    <property type="project" value="TreeGrafter"/>
</dbReference>
<feature type="compositionally biased region" description="Acidic residues" evidence="7">
    <location>
        <begin position="427"/>
        <end position="438"/>
    </location>
</feature>
<dbReference type="Pfam" id="PF22298">
    <property type="entry name" value="Tsr1_G-like"/>
    <property type="match status" value="1"/>
</dbReference>
<name>A0AAE1TTE8_9EUCA</name>
<dbReference type="GO" id="GO:0000462">
    <property type="term" value="P:maturation of SSU-rRNA from tricistronic rRNA transcript (SSU-rRNA, 5.8S rRNA, LSU-rRNA)"/>
    <property type="evidence" value="ECO:0007669"/>
    <property type="project" value="TreeGrafter"/>
</dbReference>
<dbReference type="InterPro" id="IPR007034">
    <property type="entry name" value="BMS1_TSR1_C"/>
</dbReference>
<dbReference type="GO" id="GO:0005525">
    <property type="term" value="F:GTP binding"/>
    <property type="evidence" value="ECO:0007669"/>
    <property type="project" value="TreeGrafter"/>
</dbReference>
<dbReference type="InterPro" id="IPR039761">
    <property type="entry name" value="Bms1/Tsr1"/>
</dbReference>
<dbReference type="PANTHER" id="PTHR12858:SF1">
    <property type="entry name" value="PRE-RRNA-PROCESSING PROTEIN TSR1 HOMOLOG"/>
    <property type="match status" value="1"/>
</dbReference>
<dbReference type="GO" id="GO:0000479">
    <property type="term" value="P:endonucleolytic cleavage of tricistronic rRNA transcript (SSU-rRNA, 5.8S rRNA, LSU-rRNA)"/>
    <property type="evidence" value="ECO:0007669"/>
    <property type="project" value="TreeGrafter"/>
</dbReference>
<dbReference type="SMART" id="SM01362">
    <property type="entry name" value="DUF663"/>
    <property type="match status" value="1"/>
</dbReference>
<proteinExistence type="inferred from homology"/>
<dbReference type="Proteomes" id="UP001292094">
    <property type="component" value="Unassembled WGS sequence"/>
</dbReference>
<evidence type="ECO:0000256" key="3">
    <source>
        <dbReference type="ARBA" id="ARBA00023242"/>
    </source>
</evidence>
<dbReference type="GO" id="GO:0005730">
    <property type="term" value="C:nucleolus"/>
    <property type="evidence" value="ECO:0007669"/>
    <property type="project" value="UniProtKB-SubCell"/>
</dbReference>
<dbReference type="Pfam" id="PF08142">
    <property type="entry name" value="AARP2CN"/>
    <property type="match status" value="1"/>
</dbReference>
<comment type="similarity">
    <text evidence="5">Belongs to the TRAFAC class translation factor GTPase superfamily. Bms1-like GTPase family. TSR1 subfamily.</text>
</comment>
<evidence type="ECO:0000256" key="1">
    <source>
        <dbReference type="ARBA" id="ARBA00004604"/>
    </source>
</evidence>
<keyword evidence="3" id="KW-0539">Nucleus</keyword>
<sequence length="819" mass="93568">MVLSGGHRASSLKQQNKKHNTIGHRSKGSIKNVNKGRVTVKTLSKKKKIDLSREQRKNQNRQARALKRESTLVKKRALGCVNKPPFLVCVVPLTPSVNPRTVLADLQNCDDNSTTTISPQGITHINLPRFKQRFSFVIPPVNDLYAILDSVKVSDTVMFVWPAEEELGEVTETIISSILAQGLPTPIHIITGLENVAQKRQQRARQSITQTIEALFPGPARLHTTTQAHEALGVLRHIGQQKQRPIYYRDHRPHIMAENVQFIEQEDEGSRGMLVVEGFVRGRDLSVNSLVHIPGWGAYQLRSIDCHHQRQHTLYPPTGRRKEDIIEAPHIHLEADPTKQESLTSTNEIDPLEGEQTWPTKEEEREAEMAAACNTKQTTRRVPKGTSSYQAAWIVDSDDDDECEDEDEDDDADTKYPSSVDTASQQDQEEEEEEEEYETVSVSDADGGNYDEKMDYSDEMEAWQKIKDAREDQHFPDEVDTPIDTPARIRFQKFRGLQSFRTSAWHPDEGLPVDYARIFQFQDFNRTRRRIVKESMDDGDCAMTGWYVSLHISDVPTHLYRQHTSSQSPLVVFGMLAHEQKMSVVNMTFKSHSLGHYRPIKSKERLIVHMGCRRFVCRPVFSEHTNGNKHKFARYFHPKGTVVATTYAPITFPPASVLVFKERPDGVQDLVATGSLLSVDPKRIVVKRVVLSGHPFKVNRKTAVVRYMFHNRHDVLWFKPVQLTTKWGRRGHIKEPLGTHGHMKCTFDGQLKSQDTVLLNLYKRVYPKWTFDPHVSRPPPLYTYTTHNTYTCLDEHDGSESEQPPAKKRPKLAVTFYGD</sequence>
<evidence type="ECO:0000256" key="7">
    <source>
        <dbReference type="SAM" id="MobiDB-lite"/>
    </source>
</evidence>
<feature type="region of interest" description="Disordered" evidence="7">
    <location>
        <begin position="795"/>
        <end position="819"/>
    </location>
</feature>
<feature type="domain" description="Bms1-type G" evidence="8">
    <location>
        <begin position="84"/>
        <end position="244"/>
    </location>
</feature>
<evidence type="ECO:0000256" key="6">
    <source>
        <dbReference type="ARBA" id="ARBA00040070"/>
    </source>
</evidence>
<dbReference type="Pfam" id="PF04950">
    <property type="entry name" value="RIBIOP_C"/>
    <property type="match status" value="1"/>
</dbReference>
<protein>
    <recommendedName>
        <fullName evidence="6">Pre-rRNA-processing protein TSR1 homolog</fullName>
    </recommendedName>
</protein>
<dbReference type="SMART" id="SM00785">
    <property type="entry name" value="AARP2CN"/>
    <property type="match status" value="1"/>
</dbReference>
<keyword evidence="10" id="KW-1185">Reference proteome</keyword>
<dbReference type="GO" id="GO:0034511">
    <property type="term" value="F:U3 snoRNA binding"/>
    <property type="evidence" value="ECO:0007669"/>
    <property type="project" value="TreeGrafter"/>
</dbReference>
<feature type="region of interest" description="Disordered" evidence="7">
    <location>
        <begin position="338"/>
        <end position="452"/>
    </location>
</feature>
<gene>
    <name evidence="9" type="ORF">Pmani_032794</name>
</gene>
<dbReference type="AlphaFoldDB" id="A0AAE1TTE8"/>